<protein>
    <submittedName>
        <fullName evidence="5">Wd40 repeat protein</fullName>
    </submittedName>
</protein>
<dbReference type="SUPFAM" id="SSF54001">
    <property type="entry name" value="Cysteine proteinases"/>
    <property type="match status" value="1"/>
</dbReference>
<dbReference type="InterPro" id="IPR036322">
    <property type="entry name" value="WD40_repeat_dom_sf"/>
</dbReference>
<evidence type="ECO:0000313" key="5">
    <source>
        <dbReference type="EMBL" id="KAJ3428988.1"/>
    </source>
</evidence>
<dbReference type="PROSITE" id="PS00678">
    <property type="entry name" value="WD_REPEATS_1"/>
    <property type="match status" value="4"/>
</dbReference>
<accession>A0AAV7YMX6</accession>
<evidence type="ECO:0000256" key="3">
    <source>
        <dbReference type="PROSITE-ProRule" id="PRU00221"/>
    </source>
</evidence>
<dbReference type="Gene3D" id="2.130.10.10">
    <property type="entry name" value="YVTN repeat-like/Quinoprotein amine dehydrogenase"/>
    <property type="match status" value="3"/>
</dbReference>
<feature type="repeat" description="WD" evidence="3">
    <location>
        <begin position="504"/>
        <end position="545"/>
    </location>
</feature>
<feature type="repeat" description="WD" evidence="3">
    <location>
        <begin position="656"/>
        <end position="687"/>
    </location>
</feature>
<dbReference type="InterPro" id="IPR001680">
    <property type="entry name" value="WD40_rpt"/>
</dbReference>
<dbReference type="Pfam" id="PF00400">
    <property type="entry name" value="WD40"/>
    <property type="match status" value="7"/>
</dbReference>
<dbReference type="PROSITE" id="PS50890">
    <property type="entry name" value="PUA"/>
    <property type="match status" value="1"/>
</dbReference>
<dbReference type="Proteomes" id="UP001146793">
    <property type="component" value="Unassembled WGS sequence"/>
</dbReference>
<gene>
    <name evidence="5" type="ORF">M0812_24327</name>
</gene>
<dbReference type="Gene3D" id="2.160.20.80">
    <property type="entry name" value="E3 ubiquitin-protein ligase SopA"/>
    <property type="match status" value="1"/>
</dbReference>
<sequence length="1543" mass="179339">MLALKRIEKVTAIIYCQGCEENQCEECDSIHLNRRLRNHNLQNKSIIVSLKINIFYGLVIVNLNQKEFDSIDVWINKKDTKFLKINLHSPRIIYKTEAKLGKDRISIYKRRYKLKKKLEILGFDHISQQLKFSKKKDEIINWEIETLKLLNANLNNFRQKLIINSSAWKGQEYLKIIRYNNNINKQSSYLSQAKNQPQGEIEFIYENYKKKQVENKILQTQYGKEVQFFKRKRIGWGVFVIGFEREVEMFCEDINMKGLTNISLCNTNSHYVVLKDNNKAIIKWYGLKGGKTVKEWIKEGNANYNLLLYEDALLCYIKAKKIDQNIGRKTMKFLVEKVQENESFHAYIWSQIKKSKVDQKVSEYASIGITLLNYAGESFTGKDLRKISIKGADLSYGVFDSTNFSGTDLSEVNFSNSWLQSADLSMAIMGGVRFDVIDSRGNEIIVFGTKTFSEDYLKFREKNTDRNGVNTVVYSPDEKTLATGSRDKKVKFWDIQTGKLKKTLTNHKHYVRSIAYSPDGKTVATASSDDTIILWDSRSYELKKTLKGHASSVRSVVFSPNGRIIATGGRDEKVKLWDAKTGKLKKTLIESGWVRGITYSPDGKTLATAVGSKKGKTIKLWDAGSYKLKEILEGHTDSVKSVVYSPNGKTIATGIVAYSPNGTTLVTGCTGKRVKLWNTRSWESTGTLEGHRAAVRSVAYSPDGKSLATGNSDHTAIIWDMTLLDQGKQPRVSKIFGYPQLFLEGLTIYGVKGLSEDKRRSLVVIGAIDDLNEDQARKQDIRKARQQNNAMYKLFEIKVTESIEKLKIKSVEPFYSIKYWKDLIAKQYSKVLKGTILTLYNTIEEVSTQTLMIENKKIIKKLRSESEKHDAYVRNKEMYNYLQVLGYLLEQKLAKAIEALANIQSDEMFGKAIYVIDKYHAKTKKGALFTNCKVITKGMEWNEAEVEVQENKIIVKKNQRQSKAERFESVGLANFQKDLGNDCWYNAGLQYIFKIPNIIELINKRINEDLEDEFLEGVRMLKDVLEGLKNKIDYGDILTSKKRLRKYLSEKHDLQNNTQHDMTKFLGLILGNWLELTNLSTSVQNYKEKEQFIKTIKNQPQAPILAVPIFKKNSIQKNLNYYFSKNPVEDGEKIEDKEGNEVTLKKTKQILNIREAQDAPKFINITLNRFDNQGQKMDRGIRLTEYVRVPFYDKDEGQIPKVPVSKPIKANTKYHIKSKIEINEYEVIRNNDLQIKEEKRKIVLIGKIKKGKIKEQEKIEIEFLKSQDKKSFYEKLNNLDQESSNLQSKNNVNLETEVNQLKDYIKKLKFKRRFLRAEIGKGIDIEKAVEYLEDNLENIKGDVDNIQYKLNFDYEEQKDIVIVTVIRKWKTNKWQKNKQEYKYKAIDYYDFETLKLKIKKESKEGIEKCIDIKTKEEQDVKLQENLNLLNHRRKELEKEIKELKKQLGIGINIEKVVEYLEDNLDNIKGEVENIKYKLNFDYEEQKDIVIVTVIRKWKTKKWQRDKKKYKYNIIYYDTIEELKDAIKKKVIYDIQQDLINSQI</sequence>
<dbReference type="SUPFAM" id="SSF50978">
    <property type="entry name" value="WD40 repeat-like"/>
    <property type="match status" value="1"/>
</dbReference>
<evidence type="ECO:0000256" key="1">
    <source>
        <dbReference type="ARBA" id="ARBA00022574"/>
    </source>
</evidence>
<dbReference type="InterPro" id="IPR019775">
    <property type="entry name" value="WD40_repeat_CS"/>
</dbReference>
<keyword evidence="1 3" id="KW-0853">WD repeat</keyword>
<dbReference type="CDD" id="cd00200">
    <property type="entry name" value="WD40"/>
    <property type="match status" value="1"/>
</dbReference>
<dbReference type="PROSITE" id="PS50294">
    <property type="entry name" value="WD_REPEATS_REGION"/>
    <property type="match status" value="4"/>
</dbReference>
<evidence type="ECO:0000256" key="2">
    <source>
        <dbReference type="ARBA" id="ARBA00022737"/>
    </source>
</evidence>
<dbReference type="PANTHER" id="PTHR22847:SF637">
    <property type="entry name" value="WD REPEAT DOMAIN 5B"/>
    <property type="match status" value="1"/>
</dbReference>
<dbReference type="InterPro" id="IPR015943">
    <property type="entry name" value="WD40/YVTN_repeat-like_dom_sf"/>
</dbReference>
<feature type="repeat" description="WD" evidence="3">
    <location>
        <begin position="462"/>
        <end position="503"/>
    </location>
</feature>
<feature type="coiled-coil region" evidence="4">
    <location>
        <begin position="1269"/>
        <end position="1311"/>
    </location>
</feature>
<feature type="coiled-coil region" evidence="4">
    <location>
        <begin position="1412"/>
        <end position="1477"/>
    </location>
</feature>
<organism evidence="5 6">
    <name type="scientific">Anaeramoeba flamelloides</name>
    <dbReference type="NCBI Taxonomy" id="1746091"/>
    <lineage>
        <taxon>Eukaryota</taxon>
        <taxon>Metamonada</taxon>
        <taxon>Anaeramoebidae</taxon>
        <taxon>Anaeramoeba</taxon>
    </lineage>
</organism>
<dbReference type="GO" id="GO:1990234">
    <property type="term" value="C:transferase complex"/>
    <property type="evidence" value="ECO:0007669"/>
    <property type="project" value="UniProtKB-ARBA"/>
</dbReference>
<dbReference type="PRINTS" id="PR00320">
    <property type="entry name" value="GPROTEINBRPT"/>
</dbReference>
<proteinExistence type="predicted"/>
<dbReference type="PANTHER" id="PTHR22847">
    <property type="entry name" value="WD40 REPEAT PROTEIN"/>
    <property type="match status" value="1"/>
</dbReference>
<keyword evidence="4" id="KW-0175">Coiled coil</keyword>
<keyword evidence="2" id="KW-0677">Repeat</keyword>
<dbReference type="PROSITE" id="PS50082">
    <property type="entry name" value="WD_REPEATS_2"/>
    <property type="match status" value="5"/>
</dbReference>
<evidence type="ECO:0000313" key="6">
    <source>
        <dbReference type="Proteomes" id="UP001146793"/>
    </source>
</evidence>
<evidence type="ECO:0000256" key="4">
    <source>
        <dbReference type="SAM" id="Coils"/>
    </source>
</evidence>
<feature type="repeat" description="WD" evidence="3">
    <location>
        <begin position="546"/>
        <end position="587"/>
    </location>
</feature>
<dbReference type="SUPFAM" id="SSF141571">
    <property type="entry name" value="Pentapeptide repeat-like"/>
    <property type="match status" value="1"/>
</dbReference>
<dbReference type="Pfam" id="PF00805">
    <property type="entry name" value="Pentapeptide"/>
    <property type="match status" value="1"/>
</dbReference>
<dbReference type="EMBL" id="JANTQA010000057">
    <property type="protein sequence ID" value="KAJ3428988.1"/>
    <property type="molecule type" value="Genomic_DNA"/>
</dbReference>
<comment type="caution">
    <text evidence="5">The sequence shown here is derived from an EMBL/GenBank/DDBJ whole genome shotgun (WGS) entry which is preliminary data.</text>
</comment>
<dbReference type="InterPro" id="IPR038765">
    <property type="entry name" value="Papain-like_cys_pep_sf"/>
</dbReference>
<dbReference type="InterPro" id="IPR001646">
    <property type="entry name" value="5peptide_repeat"/>
</dbReference>
<dbReference type="InterPro" id="IPR020472">
    <property type="entry name" value="WD40_PAC1"/>
</dbReference>
<name>A0AAV7YMX6_9EUKA</name>
<dbReference type="SMART" id="SM00320">
    <property type="entry name" value="WD40"/>
    <property type="match status" value="6"/>
</dbReference>
<dbReference type="Gene3D" id="3.90.70.10">
    <property type="entry name" value="Cysteine proteinases"/>
    <property type="match status" value="1"/>
</dbReference>
<reference evidence="5" key="1">
    <citation type="submission" date="2022-08" db="EMBL/GenBank/DDBJ databases">
        <title>Novel sulphate-reducing endosymbionts in the free-living metamonad Anaeramoeba.</title>
        <authorList>
            <person name="Jerlstrom-Hultqvist J."/>
            <person name="Cepicka I."/>
            <person name="Gallot-Lavallee L."/>
            <person name="Salas-Leiva D."/>
            <person name="Curtis B.A."/>
            <person name="Zahonova K."/>
            <person name="Pipaliya S."/>
            <person name="Dacks J."/>
            <person name="Roger A.J."/>
        </authorList>
    </citation>
    <scope>NUCLEOTIDE SEQUENCE</scope>
    <source>
        <strain evidence="5">Busselton2</strain>
    </source>
</reference>
<feature type="repeat" description="WD" evidence="3">
    <location>
        <begin position="688"/>
        <end position="721"/>
    </location>
</feature>